<accession>A0A8S4RZX9</accession>
<proteinExistence type="predicted"/>
<evidence type="ECO:0000313" key="3">
    <source>
        <dbReference type="Proteomes" id="UP000838756"/>
    </source>
</evidence>
<reference evidence="2" key="1">
    <citation type="submission" date="2022-03" db="EMBL/GenBank/DDBJ databases">
        <authorList>
            <person name="Lindestad O."/>
        </authorList>
    </citation>
    <scope>NUCLEOTIDE SEQUENCE</scope>
</reference>
<dbReference type="Proteomes" id="UP000838756">
    <property type="component" value="Unassembled WGS sequence"/>
</dbReference>
<sequence length="128" mass="14245">MVTGHCPLKKLLSILGITDSPLFRACMETDVTPKHVMHQYNGVAERRAGHLGSSATLQEALGDLCGLLSFWSELSWLERSNGEIRINGTRITDGSGQPSKETGPGKERKKEKKYIFGCNFMICRYTLQ</sequence>
<feature type="compositionally biased region" description="Polar residues" evidence="1">
    <location>
        <begin position="89"/>
        <end position="100"/>
    </location>
</feature>
<evidence type="ECO:0000256" key="1">
    <source>
        <dbReference type="SAM" id="MobiDB-lite"/>
    </source>
</evidence>
<name>A0A8S4RZX9_9NEOP</name>
<dbReference type="AlphaFoldDB" id="A0A8S4RZX9"/>
<comment type="caution">
    <text evidence="2">The sequence shown here is derived from an EMBL/GenBank/DDBJ whole genome shotgun (WGS) entry which is preliminary data.</text>
</comment>
<feature type="region of interest" description="Disordered" evidence="1">
    <location>
        <begin position="87"/>
        <end position="109"/>
    </location>
</feature>
<gene>
    <name evidence="2" type="primary">jg11462</name>
    <name evidence="2" type="ORF">PAEG_LOCUS18970</name>
</gene>
<keyword evidence="3" id="KW-1185">Reference proteome</keyword>
<protein>
    <submittedName>
        <fullName evidence="2">Jg11462 protein</fullName>
    </submittedName>
</protein>
<evidence type="ECO:0000313" key="2">
    <source>
        <dbReference type="EMBL" id="CAH2242733.1"/>
    </source>
</evidence>
<dbReference type="EMBL" id="CAKXAJ010025675">
    <property type="protein sequence ID" value="CAH2242733.1"/>
    <property type="molecule type" value="Genomic_DNA"/>
</dbReference>
<organism evidence="2 3">
    <name type="scientific">Pararge aegeria aegeria</name>
    <dbReference type="NCBI Taxonomy" id="348720"/>
    <lineage>
        <taxon>Eukaryota</taxon>
        <taxon>Metazoa</taxon>
        <taxon>Ecdysozoa</taxon>
        <taxon>Arthropoda</taxon>
        <taxon>Hexapoda</taxon>
        <taxon>Insecta</taxon>
        <taxon>Pterygota</taxon>
        <taxon>Neoptera</taxon>
        <taxon>Endopterygota</taxon>
        <taxon>Lepidoptera</taxon>
        <taxon>Glossata</taxon>
        <taxon>Ditrysia</taxon>
        <taxon>Papilionoidea</taxon>
        <taxon>Nymphalidae</taxon>
        <taxon>Satyrinae</taxon>
        <taxon>Satyrini</taxon>
        <taxon>Parargina</taxon>
        <taxon>Pararge</taxon>
    </lineage>
</organism>
<dbReference type="OrthoDB" id="5419617at2759"/>